<dbReference type="AlphaFoldDB" id="A0A1I2C3F3"/>
<feature type="domain" description="FAD dependent oxidoreductase" evidence="3">
    <location>
        <begin position="22"/>
        <end position="417"/>
    </location>
</feature>
<dbReference type="PANTHER" id="PTHR13847:SF280">
    <property type="entry name" value="D-AMINO ACID DEHYDROGENASE"/>
    <property type="match status" value="1"/>
</dbReference>
<dbReference type="Gene3D" id="3.50.50.60">
    <property type="entry name" value="FAD/NAD(P)-binding domain"/>
    <property type="match status" value="2"/>
</dbReference>
<dbReference type="OrthoDB" id="9787190at2"/>
<dbReference type="InterPro" id="IPR036188">
    <property type="entry name" value="FAD/NAD-bd_sf"/>
</dbReference>
<accession>A0A1I2C3F3</accession>
<sequence>MTFPFTMPAEPEHGGALPEAADVVVIGGGVIGVSAALWLARAGVSVVLLEKGRVAAEQSSRNWGWIRVQGRDPAEIPLALEAQRLWQDLEAECQGRLGLRRIGVNYLANSEAEVAKYEAWLDSAKPLGVSSHILGREALADHIPGAQAGWAGALCTPTDMKAEPWVAVPELARLAAASGATIREACAVRALDIEAGRVAGVITERGRIRAAEVLVAGGAWSSLFLRRQGVSIPQLSVRATALETGPLPQVTGTAGVDRHLAFRPRADGGYTLAPSTASEIYVGPDALRAARKYWTVLREIGFDIRLHPRAPSGFPDAWGTPRRWAEDEETPFERKRILTPPPNMTKAEAACAAFARTFPEVGTVRPRTAWAGMIDTMPDVVPVVDRTAALPGLTIATGMSGHGFGIGPAFGRVAADLIRGAAPGHDLSRFRLTRFTDGSPMRPGPGF</sequence>
<dbReference type="RefSeq" id="WP_149757466.1">
    <property type="nucleotide sequence ID" value="NZ_FOMS01000012.1"/>
</dbReference>
<organism evidence="4 5">
    <name type="scientific">Roseivivax sediminis</name>
    <dbReference type="NCBI Taxonomy" id="936889"/>
    <lineage>
        <taxon>Bacteria</taxon>
        <taxon>Pseudomonadati</taxon>
        <taxon>Pseudomonadota</taxon>
        <taxon>Alphaproteobacteria</taxon>
        <taxon>Rhodobacterales</taxon>
        <taxon>Roseobacteraceae</taxon>
        <taxon>Roseivivax</taxon>
    </lineage>
</organism>
<evidence type="ECO:0000256" key="1">
    <source>
        <dbReference type="ARBA" id="ARBA00009410"/>
    </source>
</evidence>
<evidence type="ECO:0000313" key="4">
    <source>
        <dbReference type="EMBL" id="SFE62869.1"/>
    </source>
</evidence>
<dbReference type="Pfam" id="PF01266">
    <property type="entry name" value="DAO"/>
    <property type="match status" value="1"/>
</dbReference>
<protein>
    <submittedName>
        <fullName evidence="4">Glycine/D-amino acid oxidase</fullName>
    </submittedName>
</protein>
<reference evidence="4 5" key="1">
    <citation type="submission" date="2016-10" db="EMBL/GenBank/DDBJ databases">
        <authorList>
            <person name="Varghese N."/>
            <person name="Submissions S."/>
        </authorList>
    </citation>
    <scope>NUCLEOTIDE SEQUENCE [LARGE SCALE GENOMIC DNA]</scope>
    <source>
        <strain evidence="5">YIM D21,KCTC 23444,ACCC 10710</strain>
    </source>
</reference>
<dbReference type="EMBL" id="FOMS01000012">
    <property type="protein sequence ID" value="SFE62869.1"/>
    <property type="molecule type" value="Genomic_DNA"/>
</dbReference>
<dbReference type="GO" id="GO:0008718">
    <property type="term" value="F:D-amino-acid dehydrogenase activity"/>
    <property type="evidence" value="ECO:0007669"/>
    <property type="project" value="TreeGrafter"/>
</dbReference>
<proteinExistence type="inferred from homology"/>
<evidence type="ECO:0000256" key="2">
    <source>
        <dbReference type="ARBA" id="ARBA00023002"/>
    </source>
</evidence>
<keyword evidence="2" id="KW-0560">Oxidoreductase</keyword>
<dbReference type="GO" id="GO:0005737">
    <property type="term" value="C:cytoplasm"/>
    <property type="evidence" value="ECO:0007669"/>
    <property type="project" value="TreeGrafter"/>
</dbReference>
<evidence type="ECO:0000259" key="3">
    <source>
        <dbReference type="Pfam" id="PF01266"/>
    </source>
</evidence>
<dbReference type="SUPFAM" id="SSF51905">
    <property type="entry name" value="FAD/NAD(P)-binding domain"/>
    <property type="match status" value="1"/>
</dbReference>
<dbReference type="GO" id="GO:0055130">
    <property type="term" value="P:D-alanine catabolic process"/>
    <property type="evidence" value="ECO:0007669"/>
    <property type="project" value="TreeGrafter"/>
</dbReference>
<dbReference type="InterPro" id="IPR006076">
    <property type="entry name" value="FAD-dep_OxRdtase"/>
</dbReference>
<comment type="similarity">
    <text evidence="1">Belongs to the DadA oxidoreductase family.</text>
</comment>
<gene>
    <name evidence="4" type="ORF">SAMN04515678_112105</name>
</gene>
<dbReference type="Proteomes" id="UP000325289">
    <property type="component" value="Unassembled WGS sequence"/>
</dbReference>
<dbReference type="GO" id="GO:0005886">
    <property type="term" value="C:plasma membrane"/>
    <property type="evidence" value="ECO:0007669"/>
    <property type="project" value="TreeGrafter"/>
</dbReference>
<evidence type="ECO:0000313" key="5">
    <source>
        <dbReference type="Proteomes" id="UP000325289"/>
    </source>
</evidence>
<keyword evidence="5" id="KW-1185">Reference proteome</keyword>
<name>A0A1I2C3F3_9RHOB</name>
<dbReference type="PANTHER" id="PTHR13847">
    <property type="entry name" value="SARCOSINE DEHYDROGENASE-RELATED"/>
    <property type="match status" value="1"/>
</dbReference>
<dbReference type="Gene3D" id="3.30.9.10">
    <property type="entry name" value="D-Amino Acid Oxidase, subunit A, domain 2"/>
    <property type="match status" value="2"/>
</dbReference>